<gene>
    <name evidence="2" type="ORF">FMM08_02500</name>
</gene>
<reference evidence="2 3" key="1">
    <citation type="submission" date="2019-07" db="EMBL/GenBank/DDBJ databases">
        <title>Quadrisphaera sp. strain DD2A genome sequencing and assembly.</title>
        <authorList>
            <person name="Kim I."/>
        </authorList>
    </citation>
    <scope>NUCLEOTIDE SEQUENCE [LARGE SCALE GENOMIC DNA]</scope>
    <source>
        <strain evidence="2 3">DD2A</strain>
    </source>
</reference>
<accession>A0A5C8ZJN3</accession>
<sequence length="132" mass="13381">MTDVNSTTAPTSGPAPTAAPGDPSLRRVHVVVDLQAPADGATGGLDAVADAVAAKLPWSRLPAMTDSASRDAAVVAAEDSGALEVVLLLEASTEEDAEEEALAVVREALEGAGLDHESARPSQVVVRDAYLP</sequence>
<dbReference type="EMBL" id="VKAC01000001">
    <property type="protein sequence ID" value="TXR58092.1"/>
    <property type="molecule type" value="Genomic_DNA"/>
</dbReference>
<protein>
    <submittedName>
        <fullName evidence="2">Uncharacterized protein</fullName>
    </submittedName>
</protein>
<organism evidence="2 3">
    <name type="scientific">Quadrisphaera setariae</name>
    <dbReference type="NCBI Taxonomy" id="2593304"/>
    <lineage>
        <taxon>Bacteria</taxon>
        <taxon>Bacillati</taxon>
        <taxon>Actinomycetota</taxon>
        <taxon>Actinomycetes</taxon>
        <taxon>Kineosporiales</taxon>
        <taxon>Kineosporiaceae</taxon>
        <taxon>Quadrisphaera</taxon>
    </lineage>
</organism>
<keyword evidence="3" id="KW-1185">Reference proteome</keyword>
<dbReference type="AlphaFoldDB" id="A0A5C8ZJN3"/>
<feature type="region of interest" description="Disordered" evidence="1">
    <location>
        <begin position="113"/>
        <end position="132"/>
    </location>
</feature>
<dbReference type="RefSeq" id="WP_147924703.1">
    <property type="nucleotide sequence ID" value="NZ_VKAC01000001.1"/>
</dbReference>
<evidence type="ECO:0000256" key="1">
    <source>
        <dbReference type="SAM" id="MobiDB-lite"/>
    </source>
</evidence>
<dbReference type="Proteomes" id="UP000321234">
    <property type="component" value="Unassembled WGS sequence"/>
</dbReference>
<comment type="caution">
    <text evidence="2">The sequence shown here is derived from an EMBL/GenBank/DDBJ whole genome shotgun (WGS) entry which is preliminary data.</text>
</comment>
<feature type="compositionally biased region" description="Low complexity" evidence="1">
    <location>
        <begin position="1"/>
        <end position="21"/>
    </location>
</feature>
<proteinExistence type="predicted"/>
<feature type="region of interest" description="Disordered" evidence="1">
    <location>
        <begin position="1"/>
        <end position="24"/>
    </location>
</feature>
<evidence type="ECO:0000313" key="2">
    <source>
        <dbReference type="EMBL" id="TXR58092.1"/>
    </source>
</evidence>
<evidence type="ECO:0000313" key="3">
    <source>
        <dbReference type="Proteomes" id="UP000321234"/>
    </source>
</evidence>
<name>A0A5C8ZJN3_9ACTN</name>